<protein>
    <submittedName>
        <fullName evidence="2">Uncharacterized protein</fullName>
    </submittedName>
</protein>
<keyword evidence="1" id="KW-0812">Transmembrane</keyword>
<evidence type="ECO:0000313" key="3">
    <source>
        <dbReference type="Proteomes" id="UP000178650"/>
    </source>
</evidence>
<evidence type="ECO:0000313" key="2">
    <source>
        <dbReference type="EMBL" id="OGZ78591.1"/>
    </source>
</evidence>
<sequence>MSRAQTGTTASSRSIGTTPIITITICVPAPKSLHRKEFLKTPFVFKFMNSQNIEQSGGGGLMGKIYLIKLFLLIICFWRGENLNAVKQKRLM</sequence>
<proteinExistence type="predicted"/>
<dbReference type="EMBL" id="MHPJ01000017">
    <property type="protein sequence ID" value="OGZ78591.1"/>
    <property type="molecule type" value="Genomic_DNA"/>
</dbReference>
<keyword evidence="1" id="KW-0472">Membrane</keyword>
<dbReference type="STRING" id="1802223.A2358_01805"/>
<comment type="caution">
    <text evidence="2">The sequence shown here is derived from an EMBL/GenBank/DDBJ whole genome shotgun (WGS) entry which is preliminary data.</text>
</comment>
<organism evidence="2 3">
    <name type="scientific">Candidatus Staskawiczbacteria bacterium RIFOXYB1_FULL_37_44</name>
    <dbReference type="NCBI Taxonomy" id="1802223"/>
    <lineage>
        <taxon>Bacteria</taxon>
        <taxon>Candidatus Staskawicziibacteriota</taxon>
    </lineage>
</organism>
<evidence type="ECO:0000256" key="1">
    <source>
        <dbReference type="SAM" id="Phobius"/>
    </source>
</evidence>
<dbReference type="Proteomes" id="UP000178650">
    <property type="component" value="Unassembled WGS sequence"/>
</dbReference>
<reference evidence="2 3" key="1">
    <citation type="journal article" date="2016" name="Nat. Commun.">
        <title>Thousands of microbial genomes shed light on interconnected biogeochemical processes in an aquifer system.</title>
        <authorList>
            <person name="Anantharaman K."/>
            <person name="Brown C.T."/>
            <person name="Hug L.A."/>
            <person name="Sharon I."/>
            <person name="Castelle C.J."/>
            <person name="Probst A.J."/>
            <person name="Thomas B.C."/>
            <person name="Singh A."/>
            <person name="Wilkins M.J."/>
            <person name="Karaoz U."/>
            <person name="Brodie E.L."/>
            <person name="Williams K.H."/>
            <person name="Hubbard S.S."/>
            <person name="Banfield J.F."/>
        </authorList>
    </citation>
    <scope>NUCLEOTIDE SEQUENCE [LARGE SCALE GENOMIC DNA]</scope>
</reference>
<feature type="transmembrane region" description="Helical" evidence="1">
    <location>
        <begin position="61"/>
        <end position="80"/>
    </location>
</feature>
<dbReference type="AlphaFoldDB" id="A0A1G2IW02"/>
<keyword evidence="1" id="KW-1133">Transmembrane helix</keyword>
<gene>
    <name evidence="2" type="ORF">A2358_01805</name>
</gene>
<accession>A0A1G2IW02</accession>
<name>A0A1G2IW02_9BACT</name>